<feature type="domain" description="Helicase C-terminal" evidence="4">
    <location>
        <begin position="921"/>
        <end position="1083"/>
    </location>
</feature>
<protein>
    <submittedName>
        <fullName evidence="5">Superfamily II DNA/RNA helicase, SNF2 family</fullName>
    </submittedName>
</protein>
<keyword evidence="5" id="KW-0347">Helicase</keyword>
<gene>
    <name evidence="5" type="ORF">B8V81_3895</name>
</gene>
<dbReference type="GO" id="GO:0005524">
    <property type="term" value="F:ATP binding"/>
    <property type="evidence" value="ECO:0007669"/>
    <property type="project" value="InterPro"/>
</dbReference>
<keyword evidence="6" id="KW-1185">Reference proteome</keyword>
<dbReference type="Pfam" id="PF00176">
    <property type="entry name" value="SNF2-rel_dom"/>
    <property type="match status" value="1"/>
</dbReference>
<keyword evidence="5" id="KW-0547">Nucleotide-binding</keyword>
<feature type="region of interest" description="Disordered" evidence="2">
    <location>
        <begin position="98"/>
        <end position="121"/>
    </location>
</feature>
<dbReference type="PROSITE" id="PS51194">
    <property type="entry name" value="HELICASE_CTER"/>
    <property type="match status" value="1"/>
</dbReference>
<dbReference type="GO" id="GO:0004386">
    <property type="term" value="F:helicase activity"/>
    <property type="evidence" value="ECO:0007669"/>
    <property type="project" value="UniProtKB-KW"/>
</dbReference>
<evidence type="ECO:0000256" key="2">
    <source>
        <dbReference type="SAM" id="MobiDB-lite"/>
    </source>
</evidence>
<dbReference type="SMART" id="SM00490">
    <property type="entry name" value="HELICc"/>
    <property type="match status" value="1"/>
</dbReference>
<dbReference type="InterPro" id="IPR038718">
    <property type="entry name" value="SNF2-like_sf"/>
</dbReference>
<evidence type="ECO:0000259" key="3">
    <source>
        <dbReference type="PROSITE" id="PS51192"/>
    </source>
</evidence>
<dbReference type="PANTHER" id="PTHR10799">
    <property type="entry name" value="SNF2/RAD54 HELICASE FAMILY"/>
    <property type="match status" value="1"/>
</dbReference>
<dbReference type="CDD" id="cd18793">
    <property type="entry name" value="SF2_C_SNF"/>
    <property type="match status" value="1"/>
</dbReference>
<dbReference type="InterPro" id="IPR000330">
    <property type="entry name" value="SNF2_N"/>
</dbReference>
<dbReference type="InterPro" id="IPR013663">
    <property type="entry name" value="Helicase_SWF/SNF/SWI_bac"/>
</dbReference>
<evidence type="ECO:0000313" key="6">
    <source>
        <dbReference type="Proteomes" id="UP000234789"/>
    </source>
</evidence>
<dbReference type="AlphaFoldDB" id="A0A2N5N529"/>
<dbReference type="GO" id="GO:0016787">
    <property type="term" value="F:hydrolase activity"/>
    <property type="evidence" value="ECO:0007669"/>
    <property type="project" value="UniProtKB-KW"/>
</dbReference>
<dbReference type="Gene3D" id="3.40.50.300">
    <property type="entry name" value="P-loop containing nucleotide triphosphate hydrolases"/>
    <property type="match status" value="1"/>
</dbReference>
<dbReference type="InterPro" id="IPR049730">
    <property type="entry name" value="SNF2/RAD54-like_C"/>
</dbReference>
<feature type="compositionally biased region" description="Low complexity" evidence="2">
    <location>
        <begin position="100"/>
        <end position="111"/>
    </location>
</feature>
<evidence type="ECO:0000256" key="1">
    <source>
        <dbReference type="ARBA" id="ARBA00022801"/>
    </source>
</evidence>
<evidence type="ECO:0000313" key="5">
    <source>
        <dbReference type="EMBL" id="PLT45464.1"/>
    </source>
</evidence>
<proteinExistence type="predicted"/>
<dbReference type="InterPro" id="IPR001650">
    <property type="entry name" value="Helicase_C-like"/>
</dbReference>
<keyword evidence="5" id="KW-0067">ATP-binding</keyword>
<reference evidence="5 6" key="1">
    <citation type="submission" date="2017-05" db="EMBL/GenBank/DDBJ databases">
        <title>Functional genome analysis of Paenibacillus pasadenensis strain R16: insights on endophytic life style and antifungal activity.</title>
        <authorList>
            <person name="Passera A."/>
            <person name="Marcolungo L."/>
            <person name="Casati P."/>
            <person name="Brasca M."/>
            <person name="Quaglino F."/>
            <person name="Delledonne M."/>
        </authorList>
    </citation>
    <scope>NUCLEOTIDE SEQUENCE [LARGE SCALE GENOMIC DNA]</scope>
    <source>
        <strain evidence="5 6">R16</strain>
    </source>
</reference>
<dbReference type="PROSITE" id="PS51192">
    <property type="entry name" value="HELICASE_ATP_BIND_1"/>
    <property type="match status" value="1"/>
</dbReference>
<dbReference type="Pfam" id="PF00271">
    <property type="entry name" value="Helicase_C"/>
    <property type="match status" value="1"/>
</dbReference>
<name>A0A2N5N529_9BACL</name>
<dbReference type="RefSeq" id="WP_101808979.1">
    <property type="nucleotide sequence ID" value="NZ_NFEZ01000004.1"/>
</dbReference>
<dbReference type="SUPFAM" id="SSF52540">
    <property type="entry name" value="P-loop containing nucleoside triphosphate hydrolases"/>
    <property type="match status" value="2"/>
</dbReference>
<accession>A0A2N5N529</accession>
<dbReference type="SMART" id="SM00487">
    <property type="entry name" value="DEXDc"/>
    <property type="match status" value="1"/>
</dbReference>
<dbReference type="EMBL" id="NFEZ01000004">
    <property type="protein sequence ID" value="PLT45464.1"/>
    <property type="molecule type" value="Genomic_DNA"/>
</dbReference>
<organism evidence="5 6">
    <name type="scientific">Paenibacillus pasadenensis</name>
    <dbReference type="NCBI Taxonomy" id="217090"/>
    <lineage>
        <taxon>Bacteria</taxon>
        <taxon>Bacillati</taxon>
        <taxon>Bacillota</taxon>
        <taxon>Bacilli</taxon>
        <taxon>Bacillales</taxon>
        <taxon>Paenibacillaceae</taxon>
        <taxon>Paenibacillus</taxon>
    </lineage>
</organism>
<feature type="domain" description="Helicase ATP-binding" evidence="3">
    <location>
        <begin position="646"/>
        <end position="811"/>
    </location>
</feature>
<keyword evidence="1" id="KW-0378">Hydrolase</keyword>
<dbReference type="Proteomes" id="UP000234789">
    <property type="component" value="Unassembled WGS sequence"/>
</dbReference>
<dbReference type="Pfam" id="PF08455">
    <property type="entry name" value="SNF2_assoc"/>
    <property type="match status" value="1"/>
</dbReference>
<dbReference type="Gene3D" id="3.40.50.10810">
    <property type="entry name" value="Tandem AAA-ATPase domain"/>
    <property type="match status" value="1"/>
</dbReference>
<dbReference type="InterPro" id="IPR014001">
    <property type="entry name" value="Helicase_ATP-bd"/>
</dbReference>
<evidence type="ECO:0000259" key="4">
    <source>
        <dbReference type="PROSITE" id="PS51194"/>
    </source>
</evidence>
<dbReference type="InterPro" id="IPR027417">
    <property type="entry name" value="P-loop_NTPase"/>
</dbReference>
<comment type="caution">
    <text evidence="5">The sequence shown here is derived from an EMBL/GenBank/DDBJ whole genome shotgun (WGS) entry which is preliminary data.</text>
</comment>
<sequence>MNKPAWNEAEIERSCGKLSSRKGRQLAERGLVAIRSGNAGSDVIRAEVFGKPVAHVELRVKPGSLPEASCSFCLDIGSYGQSCKHVAAVLYALRRGEGAGAPAKPSSAAAGPGPGGRERTATERALDGLKQAFQRQPRPGSGLSRPALFDARERLELRFDFEPRARRGEPLLCVGLSVRLADGWKPIYRLRSFLRRIMESRKATITSAEAYDPDRHRFETASAALLRGLARIASTEALLRADGSGQPGEREDRLDIPPGDWDEIVRLAEACSEARLHGGDRPAPFRLDRSESTGLRFGLETASDGGGVLTSSGLDALLALPAYGAALGHGRLIALGHEGCGRLTALQELFRPLPEGRLSLSRPQLEELARHVLPGLGRMAEVSVSPQMAQRLDRPSLKARLYLDRVKDRLVADLEFRYGDIAIEPLREGDEPAHGRILVRDREKEADILDLMKEGRMTLTEQGCSLSSEEEEFAFLYEILPRLERLVQVYATTAVKTRLHPDPPPHIRAQPDERTDWLEFRFEMNGIPESEIRAVLQSLEEKRPYHRLRSGALLPLRSEAYQQLVRYINETGFAYAERTAYGYRAPAAAGVSLLEELAGSPLMATSAEAERLLQELRHPERSADLIPEGLNGVLRDYQKAGYRWLKALARYRFGGILADEMGLGKTVQAIAFLLSIREEIRRTGRPALVVCPSSLVYNWAAELERFAPELRAVVADGAKKERLRKLAAAGTGEADVVIASYPLLRLDAESYGAQPFAALLLDEAQTIKNESTQTARAVSALTAEYRFAMTGTPVENHAADLWSIFHAVFPRLLGSKRQFEEMPREELAARTRPFLLRRLKRDVIRELPDKIETLHSAELLPEQKKLYAAYLVQLQQETLRHIDKDELEQNRIRILAGITRLRQICDHPALFVEGYEGGSAKLEQLASLVRDALEAGRRPLIFSQFTSMLALIRRRLEKEGLDCFQLDGSTPSRERVELCRRFNEGERDVFLLSLKAGGTGLNLTGADTVILYDLWWNPAVEQQAMDRAHRIGQQRVVQVIRLAARGTIEQKMHELQSRKLRMMEELVRPAGAEEGAEALSDRELLELISVVPHAGGRI</sequence>